<dbReference type="RefSeq" id="WP_003436328.1">
    <property type="nucleotide sequence ID" value="NZ_APLF01000003.1"/>
</dbReference>
<dbReference type="PATRIC" id="fig|1189619.4.peg.565"/>
<evidence type="ECO:0000313" key="5">
    <source>
        <dbReference type="EMBL" id="EMY82106.1"/>
    </source>
</evidence>
<comment type="caution">
    <text evidence="5">The sequence shown here is derived from an EMBL/GenBank/DDBJ whole genome shotgun (WGS) entry which is preliminary data.</text>
</comment>
<dbReference type="PANTHER" id="PTHR11586">
    <property type="entry name" value="TRNA-AMINOACYLATION COFACTOR ARC1 FAMILY MEMBER"/>
    <property type="match status" value="1"/>
</dbReference>
<dbReference type="InterPro" id="IPR012340">
    <property type="entry name" value="NA-bd_OB-fold"/>
</dbReference>
<dbReference type="PANTHER" id="PTHR11586:SF37">
    <property type="entry name" value="TRNA-BINDING DOMAIN-CONTAINING PROTEIN"/>
    <property type="match status" value="1"/>
</dbReference>
<accession>N1WP86</accession>
<evidence type="ECO:0000256" key="2">
    <source>
        <dbReference type="ARBA" id="ARBA00022884"/>
    </source>
</evidence>
<dbReference type="CDD" id="cd02798">
    <property type="entry name" value="tRNA_bind_CsaA"/>
    <property type="match status" value="1"/>
</dbReference>
<dbReference type="Pfam" id="PF01588">
    <property type="entry name" value="tRNA_bind"/>
    <property type="match status" value="1"/>
</dbReference>
<evidence type="ECO:0000313" key="6">
    <source>
        <dbReference type="Proteomes" id="UP000012317"/>
    </source>
</evidence>
<dbReference type="NCBIfam" id="NF007494">
    <property type="entry name" value="PRK10089.1-3"/>
    <property type="match status" value="1"/>
</dbReference>
<dbReference type="InterPro" id="IPR002547">
    <property type="entry name" value="tRNA-bd_dom"/>
</dbReference>
<dbReference type="NCBIfam" id="NF007495">
    <property type="entry name" value="PRK10089.1-4"/>
    <property type="match status" value="1"/>
</dbReference>
<dbReference type="AlphaFoldDB" id="N1WP86"/>
<protein>
    <submittedName>
        <fullName evidence="5">tRNA-binding protein CsaA-like protein</fullName>
    </submittedName>
</protein>
<keyword evidence="6" id="KW-1185">Reference proteome</keyword>
<evidence type="ECO:0000259" key="4">
    <source>
        <dbReference type="PROSITE" id="PS50886"/>
    </source>
</evidence>
<sequence length="115" mass="12889">MEISEHNLSWSDFQKVEMRVGTILKVEHFKEAKKPALKLEIDFGEFGIKRSSAQITELYESEELIGKQVIAVLNFPPKQIATMMSECLVLAAVDSEVGTSLLSPEHRIVNGTRIS</sequence>
<reference evidence="5 6" key="1">
    <citation type="journal article" date="2014" name="Genome Biol. Evol.">
        <title>Extensive gene acquisition in the extremely psychrophilic bacterial species Psychroflexus torquis and the link to sea-ice ecosystem specialism.</title>
        <authorList>
            <person name="Feng S."/>
            <person name="Powell S.M."/>
            <person name="Wilson R."/>
            <person name="Bowman J.P."/>
        </authorList>
    </citation>
    <scope>NUCLEOTIDE SEQUENCE [LARGE SCALE GENOMIC DNA]</scope>
    <source>
        <strain evidence="5 6">ACAM 44</strain>
    </source>
</reference>
<dbReference type="GO" id="GO:0000049">
    <property type="term" value="F:tRNA binding"/>
    <property type="evidence" value="ECO:0007669"/>
    <property type="project" value="UniProtKB-UniRule"/>
</dbReference>
<feature type="domain" description="TRNA-binding" evidence="4">
    <location>
        <begin position="12"/>
        <end position="115"/>
    </location>
</feature>
<dbReference type="eggNOG" id="COG0073">
    <property type="taxonomic scope" value="Bacteria"/>
</dbReference>
<evidence type="ECO:0000256" key="3">
    <source>
        <dbReference type="PROSITE-ProRule" id="PRU00209"/>
    </source>
</evidence>
<dbReference type="Proteomes" id="UP000012317">
    <property type="component" value="Unassembled WGS sequence"/>
</dbReference>
<keyword evidence="2 3" id="KW-0694">RNA-binding</keyword>
<dbReference type="NCBIfam" id="TIGR02222">
    <property type="entry name" value="chap_CsaA"/>
    <property type="match status" value="1"/>
</dbReference>
<gene>
    <name evidence="5" type="ORF">pgond44_02668</name>
</gene>
<dbReference type="EMBL" id="APLF01000003">
    <property type="protein sequence ID" value="EMY82106.1"/>
    <property type="molecule type" value="Genomic_DNA"/>
</dbReference>
<name>N1WP86_9FLAO</name>
<dbReference type="FunFam" id="2.40.50.140:FF:000165">
    <property type="entry name" value="Chaperone CsaA"/>
    <property type="match status" value="1"/>
</dbReference>
<dbReference type="SUPFAM" id="SSF50249">
    <property type="entry name" value="Nucleic acid-binding proteins"/>
    <property type="match status" value="1"/>
</dbReference>
<dbReference type="Gene3D" id="2.40.50.140">
    <property type="entry name" value="Nucleic acid-binding proteins"/>
    <property type="match status" value="1"/>
</dbReference>
<dbReference type="PROSITE" id="PS50886">
    <property type="entry name" value="TRBD"/>
    <property type="match status" value="1"/>
</dbReference>
<organism evidence="5 6">
    <name type="scientific">Psychroflexus gondwanensis ACAM 44</name>
    <dbReference type="NCBI Taxonomy" id="1189619"/>
    <lineage>
        <taxon>Bacteria</taxon>
        <taxon>Pseudomonadati</taxon>
        <taxon>Bacteroidota</taxon>
        <taxon>Flavobacteriia</taxon>
        <taxon>Flavobacteriales</taxon>
        <taxon>Flavobacteriaceae</taxon>
        <taxon>Psychroflexus</taxon>
    </lineage>
</organism>
<proteinExistence type="predicted"/>
<dbReference type="InterPro" id="IPR051270">
    <property type="entry name" value="Tyrosine-tRNA_ligase_regulator"/>
</dbReference>
<dbReference type="InterPro" id="IPR008231">
    <property type="entry name" value="CsaA"/>
</dbReference>
<evidence type="ECO:0000256" key="1">
    <source>
        <dbReference type="ARBA" id="ARBA00022555"/>
    </source>
</evidence>
<dbReference type="STRING" id="1189619.pgond44_02668"/>
<keyword evidence="1 3" id="KW-0820">tRNA-binding</keyword>